<feature type="domain" description="MobA-like NTP transferase" evidence="1">
    <location>
        <begin position="27"/>
        <end position="131"/>
    </location>
</feature>
<keyword evidence="3" id="KW-1185">Reference proteome</keyword>
<name>A0ABQ2DC52_9DEIO</name>
<evidence type="ECO:0000259" key="1">
    <source>
        <dbReference type="Pfam" id="PF12804"/>
    </source>
</evidence>
<accession>A0ABQ2DC52</accession>
<dbReference type="EMBL" id="BMOD01000026">
    <property type="protein sequence ID" value="GGJ53231.1"/>
    <property type="molecule type" value="Genomic_DNA"/>
</dbReference>
<comment type="caution">
    <text evidence="2">The sequence shown here is derived from an EMBL/GenBank/DDBJ whole genome shotgun (WGS) entry which is preliminary data.</text>
</comment>
<reference evidence="3" key="1">
    <citation type="journal article" date="2019" name="Int. J. Syst. Evol. Microbiol.">
        <title>The Global Catalogue of Microorganisms (GCM) 10K type strain sequencing project: providing services to taxonomists for standard genome sequencing and annotation.</title>
        <authorList>
            <consortium name="The Broad Institute Genomics Platform"/>
            <consortium name="The Broad Institute Genome Sequencing Center for Infectious Disease"/>
            <person name="Wu L."/>
            <person name="Ma J."/>
        </authorList>
    </citation>
    <scope>NUCLEOTIDE SEQUENCE [LARGE SCALE GENOMIC DNA]</scope>
    <source>
        <strain evidence="3">JCM 14370</strain>
    </source>
</reference>
<dbReference type="SUPFAM" id="SSF53448">
    <property type="entry name" value="Nucleotide-diphospho-sugar transferases"/>
    <property type="match status" value="1"/>
</dbReference>
<proteinExistence type="predicted"/>
<protein>
    <recommendedName>
        <fullName evidence="1">MobA-like NTP transferase domain-containing protein</fullName>
    </recommendedName>
</protein>
<evidence type="ECO:0000313" key="2">
    <source>
        <dbReference type="EMBL" id="GGJ53231.1"/>
    </source>
</evidence>
<gene>
    <name evidence="2" type="ORF">GCM10008938_44040</name>
</gene>
<dbReference type="InterPro" id="IPR025877">
    <property type="entry name" value="MobA-like_NTP_Trfase"/>
</dbReference>
<dbReference type="Gene3D" id="3.90.550.10">
    <property type="entry name" value="Spore Coat Polysaccharide Biosynthesis Protein SpsA, Chain A"/>
    <property type="match status" value="1"/>
</dbReference>
<dbReference type="Pfam" id="PF12804">
    <property type="entry name" value="NTP_transf_3"/>
    <property type="match status" value="1"/>
</dbReference>
<organism evidence="2 3">
    <name type="scientific">Deinococcus roseus</name>
    <dbReference type="NCBI Taxonomy" id="392414"/>
    <lineage>
        <taxon>Bacteria</taxon>
        <taxon>Thermotogati</taxon>
        <taxon>Deinococcota</taxon>
        <taxon>Deinococci</taxon>
        <taxon>Deinococcales</taxon>
        <taxon>Deinococcaceae</taxon>
        <taxon>Deinococcus</taxon>
    </lineage>
</organism>
<dbReference type="InterPro" id="IPR029044">
    <property type="entry name" value="Nucleotide-diphossugar_trans"/>
</dbReference>
<dbReference type="RefSeq" id="WP_189007090.1">
    <property type="nucleotide sequence ID" value="NZ_BMOD01000026.1"/>
</dbReference>
<sequence length="248" mass="26626">MTHWNALVLGGGDPSDPFAAAHHVPVKPLIPIHGKAMGVYVLEALRDSGVIAHIAYIGPTPPEIQTLIHQTLPDQGSLIGNLEYGVQNMPAGNRVLVVTADIPMMTASELREVLASAPDSGLVYPIVRKEDCEKAYPGVKRTYARLKDGTFTGGNIFILKPEIVSTFLPRLKEMLAHRKNPLKLAGLIGMGTLIRLLTGQLSLERLEHKIGSILGVSVSAMPTGYASIGTDVDKDGDLELAQQLLSRS</sequence>
<dbReference type="Proteomes" id="UP000632222">
    <property type="component" value="Unassembled WGS sequence"/>
</dbReference>
<evidence type="ECO:0000313" key="3">
    <source>
        <dbReference type="Proteomes" id="UP000632222"/>
    </source>
</evidence>